<keyword evidence="3" id="KW-1185">Reference proteome</keyword>
<proteinExistence type="predicted"/>
<organism evidence="4">
    <name type="scientific">Nippostrongylus brasiliensis</name>
    <name type="common">Rat hookworm</name>
    <dbReference type="NCBI Taxonomy" id="27835"/>
    <lineage>
        <taxon>Eukaryota</taxon>
        <taxon>Metazoa</taxon>
        <taxon>Ecdysozoa</taxon>
        <taxon>Nematoda</taxon>
        <taxon>Chromadorea</taxon>
        <taxon>Rhabditida</taxon>
        <taxon>Rhabditina</taxon>
        <taxon>Rhabditomorpha</taxon>
        <taxon>Strongyloidea</taxon>
        <taxon>Heligmosomidae</taxon>
        <taxon>Nippostrongylus</taxon>
    </lineage>
</organism>
<dbReference type="AlphaFoldDB" id="A0A0N4Y7U5"/>
<reference evidence="4" key="1">
    <citation type="submission" date="2017-02" db="UniProtKB">
        <authorList>
            <consortium name="WormBaseParasite"/>
        </authorList>
    </citation>
    <scope>IDENTIFICATION</scope>
</reference>
<accession>A0A0N4Y7U5</accession>
<keyword evidence="1" id="KW-0732">Signal</keyword>
<evidence type="ECO:0000313" key="3">
    <source>
        <dbReference type="Proteomes" id="UP000271162"/>
    </source>
</evidence>
<evidence type="ECO:0000313" key="4">
    <source>
        <dbReference type="WBParaSite" id="NBR_0001225301-mRNA-1"/>
    </source>
</evidence>
<name>A0A0N4Y7U5_NIPBR</name>
<evidence type="ECO:0000313" key="2">
    <source>
        <dbReference type="EMBL" id="VDL75843.1"/>
    </source>
</evidence>
<feature type="chain" id="PRO_5043125369" evidence="1">
    <location>
        <begin position="19"/>
        <end position="126"/>
    </location>
</feature>
<gene>
    <name evidence="2" type="ORF">NBR_LOCUS12254</name>
</gene>
<dbReference type="WBParaSite" id="NBR_0001225301-mRNA-1">
    <property type="protein sequence ID" value="NBR_0001225301-mRNA-1"/>
    <property type="gene ID" value="NBR_0001225301"/>
</dbReference>
<sequence length="126" mass="14354">MNALLAGTALLLICSAFAAPTEECTRGFIDTYPASENEDLVEDMERDLEFHVDDSDEMTTFAAKHDGKHEVFVKVDKKGNGENLFFKYELRGAVDGPFEKIDEQEFTKYEQCELRKTIYEPVEDSN</sequence>
<dbReference type="EMBL" id="UYSL01020703">
    <property type="protein sequence ID" value="VDL75843.1"/>
    <property type="molecule type" value="Genomic_DNA"/>
</dbReference>
<evidence type="ECO:0000256" key="1">
    <source>
        <dbReference type="SAM" id="SignalP"/>
    </source>
</evidence>
<feature type="signal peptide" evidence="1">
    <location>
        <begin position="1"/>
        <end position="18"/>
    </location>
</feature>
<reference evidence="2 3" key="2">
    <citation type="submission" date="2018-11" db="EMBL/GenBank/DDBJ databases">
        <authorList>
            <consortium name="Pathogen Informatics"/>
        </authorList>
    </citation>
    <scope>NUCLEOTIDE SEQUENCE [LARGE SCALE GENOMIC DNA]</scope>
</reference>
<dbReference type="Proteomes" id="UP000271162">
    <property type="component" value="Unassembled WGS sequence"/>
</dbReference>
<protein>
    <submittedName>
        <fullName evidence="2 4">Uncharacterized protein</fullName>
    </submittedName>
</protein>